<feature type="domain" description="ShlB POTRA" evidence="6">
    <location>
        <begin position="110"/>
        <end position="162"/>
    </location>
</feature>
<dbReference type="Gene3D" id="2.40.160.50">
    <property type="entry name" value="membrane protein fhac: a member of the omp85/tpsb transporter family"/>
    <property type="match status" value="1"/>
</dbReference>
<dbReference type="AlphaFoldDB" id="A0A5E4T5E2"/>
<keyword evidence="8" id="KW-1185">Reference proteome</keyword>
<dbReference type="PANTHER" id="PTHR34597">
    <property type="entry name" value="SLR1661 PROTEIN"/>
    <property type="match status" value="1"/>
</dbReference>
<evidence type="ECO:0000256" key="1">
    <source>
        <dbReference type="ARBA" id="ARBA00022452"/>
    </source>
</evidence>
<dbReference type="Proteomes" id="UP000366819">
    <property type="component" value="Unassembled WGS sequence"/>
</dbReference>
<evidence type="ECO:0000259" key="5">
    <source>
        <dbReference type="Pfam" id="PF08479"/>
    </source>
</evidence>
<gene>
    <name evidence="7" type="primary">shlB</name>
    <name evidence="7" type="ORF">PAQ31011_01228</name>
</gene>
<dbReference type="InterPro" id="IPR051544">
    <property type="entry name" value="TPS_OM_transporter"/>
</dbReference>
<dbReference type="Pfam" id="PF03865">
    <property type="entry name" value="ShlB"/>
    <property type="match status" value="1"/>
</dbReference>
<sequence>MREDASGWPTLPNETPCFHIDTFAIDTPQGLSEPAQGDGAAATASDTFAFAHEWTSHYAGKCVGKQGLETVVKGLQREILRRGYITTRVLLPEQDLSSGALRITLIPGVIGQIRFDDPTLRGTWKNAFPVRSGDVLDLRDLEQGLEQMKRVPNQDVSMQIVPSASDTPGQSDVVLDVNRTRAWTLITSVDNAGTRATGKLQGSLSAGVFNPLGLNDLFNVGVTHDLLLRDQTFGSRGWNGSYSIPWGYTTATLAAYASTYYQQIAGVNQTFVASGNAQTVDIKLHRVLSRSQRHITGAQIRLSRRFGQSFIEDVEITHQRSDIIANGDVTGIGKNVTVESSVNRQHQDETHEMKRSGFTLAIKSPVTRIRKRTRRRSLLTRPMIPR</sequence>
<accession>A0A5E4T5E2</accession>
<evidence type="ECO:0000313" key="8">
    <source>
        <dbReference type="Proteomes" id="UP000366819"/>
    </source>
</evidence>
<keyword evidence="1" id="KW-0472">Membrane</keyword>
<keyword evidence="2" id="KW-0812">Transmembrane</keyword>
<evidence type="ECO:0000313" key="7">
    <source>
        <dbReference type="EMBL" id="VVD83350.1"/>
    </source>
</evidence>
<dbReference type="PANTHER" id="PTHR34597:SF3">
    <property type="entry name" value="OUTER MEMBRANE TRANSPORTER CDIB"/>
    <property type="match status" value="1"/>
</dbReference>
<dbReference type="GO" id="GO:0046819">
    <property type="term" value="P:protein secretion by the type V secretion system"/>
    <property type="evidence" value="ECO:0007669"/>
    <property type="project" value="TreeGrafter"/>
</dbReference>
<dbReference type="GO" id="GO:0008320">
    <property type="term" value="F:protein transmembrane transporter activity"/>
    <property type="evidence" value="ECO:0007669"/>
    <property type="project" value="TreeGrafter"/>
</dbReference>
<dbReference type="Pfam" id="PF08479">
    <property type="entry name" value="POTRA_2"/>
    <property type="match status" value="1"/>
</dbReference>
<keyword evidence="1" id="KW-1134">Transmembrane beta strand</keyword>
<proteinExistence type="predicted"/>
<reference evidence="7 8" key="1">
    <citation type="submission" date="2019-08" db="EMBL/GenBank/DDBJ databases">
        <authorList>
            <person name="Peeters C."/>
        </authorList>
    </citation>
    <scope>NUCLEOTIDE SEQUENCE [LARGE SCALE GENOMIC DNA]</scope>
    <source>
        <strain evidence="7 8">LMG 31011</strain>
    </source>
</reference>
<evidence type="ECO:0000259" key="6">
    <source>
        <dbReference type="Pfam" id="PF17287"/>
    </source>
</evidence>
<dbReference type="InterPro" id="IPR035251">
    <property type="entry name" value="ShlB_POTRA"/>
</dbReference>
<protein>
    <submittedName>
        <fullName evidence="7">Hemolysin transporter protein ShlB</fullName>
    </submittedName>
</protein>
<feature type="domain" description="Haemolysin activator HlyB C-terminal" evidence="4">
    <location>
        <begin position="169"/>
        <end position="323"/>
    </location>
</feature>
<dbReference type="EMBL" id="CABPSN010000002">
    <property type="protein sequence ID" value="VVD83350.1"/>
    <property type="molecule type" value="Genomic_DNA"/>
</dbReference>
<dbReference type="GO" id="GO:0098046">
    <property type="term" value="C:type V protein secretion system complex"/>
    <property type="evidence" value="ECO:0007669"/>
    <property type="project" value="TreeGrafter"/>
</dbReference>
<dbReference type="Pfam" id="PF17287">
    <property type="entry name" value="POTRA_3"/>
    <property type="match status" value="1"/>
</dbReference>
<keyword evidence="3" id="KW-0998">Cell outer membrane</keyword>
<dbReference type="Gene3D" id="3.10.20.310">
    <property type="entry name" value="membrane protein fhac"/>
    <property type="match status" value="1"/>
</dbReference>
<evidence type="ECO:0000259" key="4">
    <source>
        <dbReference type="Pfam" id="PF03865"/>
    </source>
</evidence>
<feature type="domain" description="Polypeptide-transport-associated ShlB-type" evidence="5">
    <location>
        <begin position="55"/>
        <end position="108"/>
    </location>
</feature>
<evidence type="ECO:0000256" key="3">
    <source>
        <dbReference type="ARBA" id="ARBA00023237"/>
    </source>
</evidence>
<evidence type="ECO:0000256" key="2">
    <source>
        <dbReference type="ARBA" id="ARBA00022692"/>
    </source>
</evidence>
<name>A0A5E4T5E2_9BURK</name>
<dbReference type="InterPro" id="IPR013686">
    <property type="entry name" value="Polypept-transport_assoc_ShlB"/>
</dbReference>
<dbReference type="InterPro" id="IPR005565">
    <property type="entry name" value="Hemolysn_activator_HlyB_C"/>
</dbReference>
<organism evidence="7 8">
    <name type="scientific">Pandoraea aquatica</name>
    <dbReference type="NCBI Taxonomy" id="2508290"/>
    <lineage>
        <taxon>Bacteria</taxon>
        <taxon>Pseudomonadati</taxon>
        <taxon>Pseudomonadota</taxon>
        <taxon>Betaproteobacteria</taxon>
        <taxon>Burkholderiales</taxon>
        <taxon>Burkholderiaceae</taxon>
        <taxon>Pandoraea</taxon>
    </lineage>
</organism>